<proteinExistence type="predicted"/>
<dbReference type="Proteomes" id="UP000326178">
    <property type="component" value="Chromosome"/>
</dbReference>
<protein>
    <submittedName>
        <fullName evidence="2">Uncharacterized protein</fullName>
    </submittedName>
</protein>
<dbReference type="AlphaFoldDB" id="A0A5J6FAS1"/>
<gene>
    <name evidence="2" type="ORF">CP967_17920</name>
</gene>
<keyword evidence="3" id="KW-1185">Reference proteome</keyword>
<dbReference type="KEGG" id="snk:CP967_17920"/>
<sequence>MTAFGEVLAEHSFVPGKPGTPPKALDDWERALDAYDAASRALHSRRRKKIVPHLLREGQTALVDLEARVAGSPVLQAVSPCFFDPRHGQSTTEASWAPRGGAKRLVAVCAADAIRLREGSPLLPSAYATSSEEPGGPSRLPKDGLSDPWLIGLFVLLLGYATALMSVGDMTGAILSVTAGGTAGGVALLSALLVFSASVDLWALIRQGHRARATFVQSAYGRHGTHEHVYVAIDASGRRHEHIQRASSGAAIPVPSRTVWCLPKADGGGKALSAWSPVWLPLRVLVGLPFLLGSTAVTLYLIPGRLIMILLS</sequence>
<evidence type="ECO:0000256" key="1">
    <source>
        <dbReference type="SAM" id="Phobius"/>
    </source>
</evidence>
<evidence type="ECO:0000313" key="3">
    <source>
        <dbReference type="Proteomes" id="UP000326178"/>
    </source>
</evidence>
<feature type="transmembrane region" description="Helical" evidence="1">
    <location>
        <begin position="280"/>
        <end position="302"/>
    </location>
</feature>
<accession>A0A5J6FAS1</accession>
<keyword evidence="1" id="KW-0812">Transmembrane</keyword>
<feature type="transmembrane region" description="Helical" evidence="1">
    <location>
        <begin position="173"/>
        <end position="205"/>
    </location>
</feature>
<feature type="transmembrane region" description="Helical" evidence="1">
    <location>
        <begin position="149"/>
        <end position="167"/>
    </location>
</feature>
<keyword evidence="1" id="KW-1133">Transmembrane helix</keyword>
<organism evidence="2 3">
    <name type="scientific">Streptomyces nitrosporeus</name>
    <dbReference type="NCBI Taxonomy" id="28894"/>
    <lineage>
        <taxon>Bacteria</taxon>
        <taxon>Bacillati</taxon>
        <taxon>Actinomycetota</taxon>
        <taxon>Actinomycetes</taxon>
        <taxon>Kitasatosporales</taxon>
        <taxon>Streptomycetaceae</taxon>
        <taxon>Streptomyces</taxon>
    </lineage>
</organism>
<reference evidence="2 3" key="1">
    <citation type="submission" date="2017-09" db="EMBL/GenBank/DDBJ databases">
        <authorList>
            <person name="Lee N."/>
            <person name="Cho B.-K."/>
        </authorList>
    </citation>
    <scope>NUCLEOTIDE SEQUENCE [LARGE SCALE GENOMIC DNA]</scope>
    <source>
        <strain evidence="2 3">ATCC 12769</strain>
    </source>
</reference>
<name>A0A5J6FAS1_9ACTN</name>
<evidence type="ECO:0000313" key="2">
    <source>
        <dbReference type="EMBL" id="QEU73619.1"/>
    </source>
</evidence>
<keyword evidence="1" id="KW-0472">Membrane</keyword>
<dbReference type="EMBL" id="CP023702">
    <property type="protein sequence ID" value="QEU73619.1"/>
    <property type="molecule type" value="Genomic_DNA"/>
</dbReference>